<reference evidence="6 7" key="1">
    <citation type="submission" date="2024-03" db="EMBL/GenBank/DDBJ databases">
        <title>Human intestinal bacterial collection.</title>
        <authorList>
            <person name="Pauvert C."/>
            <person name="Hitch T.C.A."/>
            <person name="Clavel T."/>
        </authorList>
    </citation>
    <scope>NUCLEOTIDE SEQUENCE [LARGE SCALE GENOMIC DNA]</scope>
    <source>
        <strain evidence="6 7">CLA-AP-H27</strain>
    </source>
</reference>
<dbReference type="PANTHER" id="PTHR46233">
    <property type="entry name" value="HYDROXYACYLGLUTATHIONE HYDROLASE GLOC"/>
    <property type="match status" value="1"/>
</dbReference>
<evidence type="ECO:0000313" key="7">
    <source>
        <dbReference type="Proteomes" id="UP001437460"/>
    </source>
</evidence>
<dbReference type="InterPro" id="IPR001279">
    <property type="entry name" value="Metallo-B-lactamas"/>
</dbReference>
<dbReference type="EMBL" id="JBBMFJ010000027">
    <property type="protein sequence ID" value="MEQ2563912.1"/>
    <property type="molecule type" value="Genomic_DNA"/>
</dbReference>
<evidence type="ECO:0000256" key="3">
    <source>
        <dbReference type="ARBA" id="ARBA00022801"/>
    </source>
</evidence>
<dbReference type="PANTHER" id="PTHR46233:SF3">
    <property type="entry name" value="HYDROXYACYLGLUTATHIONE HYDROLASE GLOC"/>
    <property type="match status" value="1"/>
</dbReference>
<dbReference type="Pfam" id="PF00753">
    <property type="entry name" value="Lactamase_B"/>
    <property type="match status" value="1"/>
</dbReference>
<accession>A0ABV1HQ10</accession>
<dbReference type="Gene3D" id="3.60.15.10">
    <property type="entry name" value="Ribonuclease Z/Hydroxyacylglutathione hydrolase-like"/>
    <property type="match status" value="1"/>
</dbReference>
<evidence type="ECO:0000256" key="4">
    <source>
        <dbReference type="ARBA" id="ARBA00022833"/>
    </source>
</evidence>
<dbReference type="SMART" id="SM00849">
    <property type="entry name" value="Lactamase_B"/>
    <property type="match status" value="1"/>
</dbReference>
<gene>
    <name evidence="6" type="ORF">WMO41_12190</name>
</gene>
<evidence type="ECO:0000259" key="5">
    <source>
        <dbReference type="SMART" id="SM00849"/>
    </source>
</evidence>
<evidence type="ECO:0000256" key="2">
    <source>
        <dbReference type="ARBA" id="ARBA00022723"/>
    </source>
</evidence>
<sequence length="293" mass="33474">MSIKKNYQDFCERRAEFEKNPLSKYWTGQTGRYMEPFRMFGNVYYVGDSWVCVHLIDTGDGLLLIDAGNCGGTAMLLHSIWKAGFDPADVKWLILSHGHVDHIGGAKFMRDMFGTKIYMGAPDAAMYREHPEKSFVQDSSDLMDEIIPPDVEIHDGDELSFGNVNMKFYLVPGHTEGCISIFFDVTEGDRTVRAGYYGGFGFNTLATDYLTEIGDPQCHMRETYLESLKKVRDEHVDFFLGNHCVNNHMAEKLEKIKNGADRSVWIDPEEWSRYLDEKRDALLAFMKENPAAK</sequence>
<dbReference type="CDD" id="cd16280">
    <property type="entry name" value="metallo-hydrolase-like_MBL-fold"/>
    <property type="match status" value="1"/>
</dbReference>
<keyword evidence="4" id="KW-0862">Zinc</keyword>
<organism evidence="6 7">
    <name type="scientific">Ventrimonas faecis</name>
    <dbReference type="NCBI Taxonomy" id="3133170"/>
    <lineage>
        <taxon>Bacteria</taxon>
        <taxon>Bacillati</taxon>
        <taxon>Bacillota</taxon>
        <taxon>Clostridia</taxon>
        <taxon>Lachnospirales</taxon>
        <taxon>Lachnospiraceae</taxon>
        <taxon>Ventrimonas</taxon>
    </lineage>
</organism>
<keyword evidence="3" id="KW-0378">Hydrolase</keyword>
<keyword evidence="7" id="KW-1185">Reference proteome</keyword>
<dbReference type="InterPro" id="IPR036866">
    <property type="entry name" value="RibonucZ/Hydroxyglut_hydro"/>
</dbReference>
<dbReference type="SUPFAM" id="SSF56281">
    <property type="entry name" value="Metallo-hydrolase/oxidoreductase"/>
    <property type="match status" value="1"/>
</dbReference>
<evidence type="ECO:0000313" key="6">
    <source>
        <dbReference type="EMBL" id="MEQ2563912.1"/>
    </source>
</evidence>
<feature type="domain" description="Metallo-beta-lactamase" evidence="5">
    <location>
        <begin position="49"/>
        <end position="243"/>
    </location>
</feature>
<comment type="caution">
    <text evidence="6">The sequence shown here is derived from an EMBL/GenBank/DDBJ whole genome shotgun (WGS) entry which is preliminary data.</text>
</comment>
<dbReference type="Proteomes" id="UP001437460">
    <property type="component" value="Unassembled WGS sequence"/>
</dbReference>
<keyword evidence="2" id="KW-0479">Metal-binding</keyword>
<dbReference type="InterPro" id="IPR051453">
    <property type="entry name" value="MBL_Glyoxalase_II"/>
</dbReference>
<proteinExistence type="predicted"/>
<evidence type="ECO:0000256" key="1">
    <source>
        <dbReference type="ARBA" id="ARBA00001947"/>
    </source>
</evidence>
<protein>
    <submittedName>
        <fullName evidence="6">MBL fold metallo-hydrolase</fullName>
    </submittedName>
</protein>
<name>A0ABV1HQ10_9FIRM</name>
<comment type="cofactor">
    <cofactor evidence="1">
        <name>Zn(2+)</name>
        <dbReference type="ChEBI" id="CHEBI:29105"/>
    </cofactor>
</comment>
<dbReference type="RefSeq" id="WP_349229987.1">
    <property type="nucleotide sequence ID" value="NZ_JBBMFJ010000027.1"/>
</dbReference>